<name>A0A432H841_9DELT</name>
<comment type="caution">
    <text evidence="2">The sequence shown here is derived from an EMBL/GenBank/DDBJ whole genome shotgun (WGS) entry which is preliminary data.</text>
</comment>
<protein>
    <submittedName>
        <fullName evidence="2">Uncharacterized protein</fullName>
    </submittedName>
</protein>
<evidence type="ECO:0000313" key="2">
    <source>
        <dbReference type="EMBL" id="RTZ91989.1"/>
    </source>
</evidence>
<sequence>AADGSGSYTDADGTTTSWDAPVSESQEDTSGTAALDGAFTDDTVDVKEETAGEVAVNESITVHQEVGTGTAEPDPTAPLPEEIDPGTQQQDDEDQGYSGP</sequence>
<gene>
    <name evidence="2" type="ORF">DSY93_02375</name>
</gene>
<accession>A0A432H841</accession>
<organism evidence="2 3">
    <name type="scientific">SAR324 cluster bacterium</name>
    <dbReference type="NCBI Taxonomy" id="2024889"/>
    <lineage>
        <taxon>Bacteria</taxon>
        <taxon>Deltaproteobacteria</taxon>
        <taxon>SAR324 cluster</taxon>
    </lineage>
</organism>
<evidence type="ECO:0000256" key="1">
    <source>
        <dbReference type="SAM" id="MobiDB-lite"/>
    </source>
</evidence>
<dbReference type="Proteomes" id="UP000288322">
    <property type="component" value="Unassembled WGS sequence"/>
</dbReference>
<reference evidence="2 3" key="1">
    <citation type="submission" date="2018-06" db="EMBL/GenBank/DDBJ databases">
        <title>Combined omics and stable isotope probing to characterize newly discovered Mariana Back-Arc vent microbial communities.</title>
        <authorList>
            <person name="Trembath-Reichert E."/>
            <person name="Huber J.A."/>
        </authorList>
    </citation>
    <scope>NUCLEOTIDE SEQUENCE [LARGE SCALE GENOMIC DNA]</scope>
    <source>
        <strain evidence="2">MAG 151</strain>
    </source>
</reference>
<feature type="compositionally biased region" description="Acidic residues" evidence="1">
    <location>
        <begin position="90"/>
        <end position="100"/>
    </location>
</feature>
<feature type="non-terminal residue" evidence="2">
    <location>
        <position position="1"/>
    </location>
</feature>
<feature type="region of interest" description="Disordered" evidence="1">
    <location>
        <begin position="1"/>
        <end position="100"/>
    </location>
</feature>
<proteinExistence type="predicted"/>
<dbReference type="EMBL" id="QNZH01000058">
    <property type="protein sequence ID" value="RTZ91989.1"/>
    <property type="molecule type" value="Genomic_DNA"/>
</dbReference>
<dbReference type="AlphaFoldDB" id="A0A432H841"/>
<feature type="compositionally biased region" description="Polar residues" evidence="1">
    <location>
        <begin position="1"/>
        <end position="18"/>
    </location>
</feature>
<evidence type="ECO:0000313" key="3">
    <source>
        <dbReference type="Proteomes" id="UP000288322"/>
    </source>
</evidence>